<evidence type="ECO:0000313" key="2">
    <source>
        <dbReference type="EMBL" id="GIJ47226.1"/>
    </source>
</evidence>
<evidence type="ECO:0000256" key="1">
    <source>
        <dbReference type="SAM" id="Phobius"/>
    </source>
</evidence>
<keyword evidence="3" id="KW-1185">Reference proteome</keyword>
<name>A0A8J3YNU9_9ACTN</name>
<gene>
    <name evidence="2" type="ORF">Val02_41120</name>
</gene>
<comment type="caution">
    <text evidence="2">The sequence shown here is derived from an EMBL/GenBank/DDBJ whole genome shotgun (WGS) entry which is preliminary data.</text>
</comment>
<dbReference type="RefSeq" id="WP_203900739.1">
    <property type="nucleotide sequence ID" value="NZ_BOPF01000014.1"/>
</dbReference>
<dbReference type="Proteomes" id="UP000619260">
    <property type="component" value="Unassembled WGS sequence"/>
</dbReference>
<reference evidence="2" key="1">
    <citation type="submission" date="2021-01" db="EMBL/GenBank/DDBJ databases">
        <title>Whole genome shotgun sequence of Virgisporangium aliadipatigenens NBRC 105644.</title>
        <authorList>
            <person name="Komaki H."/>
            <person name="Tamura T."/>
        </authorList>
    </citation>
    <scope>NUCLEOTIDE SEQUENCE</scope>
    <source>
        <strain evidence="2">NBRC 105644</strain>
    </source>
</reference>
<organism evidence="2 3">
    <name type="scientific">Virgisporangium aliadipatigenens</name>
    <dbReference type="NCBI Taxonomy" id="741659"/>
    <lineage>
        <taxon>Bacteria</taxon>
        <taxon>Bacillati</taxon>
        <taxon>Actinomycetota</taxon>
        <taxon>Actinomycetes</taxon>
        <taxon>Micromonosporales</taxon>
        <taxon>Micromonosporaceae</taxon>
        <taxon>Virgisporangium</taxon>
    </lineage>
</organism>
<dbReference type="EMBL" id="BOPF01000014">
    <property type="protein sequence ID" value="GIJ47226.1"/>
    <property type="molecule type" value="Genomic_DNA"/>
</dbReference>
<accession>A0A8J3YNU9</accession>
<keyword evidence="1" id="KW-1133">Transmembrane helix</keyword>
<feature type="transmembrane region" description="Helical" evidence="1">
    <location>
        <begin position="53"/>
        <end position="73"/>
    </location>
</feature>
<sequence length="76" mass="8107">MDTLVFIVVALVVGVWAGGSFARFKSARANLKGTKQLMGGLRTKRNDTGLHSLKAVLAVLGLLFVFFLGLRAAGKM</sequence>
<keyword evidence="1" id="KW-0812">Transmembrane</keyword>
<keyword evidence="1" id="KW-0472">Membrane</keyword>
<protein>
    <submittedName>
        <fullName evidence="2">Uncharacterized protein</fullName>
    </submittedName>
</protein>
<proteinExistence type="predicted"/>
<evidence type="ECO:0000313" key="3">
    <source>
        <dbReference type="Proteomes" id="UP000619260"/>
    </source>
</evidence>
<dbReference type="AlphaFoldDB" id="A0A8J3YNU9"/>